<evidence type="ECO:0000313" key="4">
    <source>
        <dbReference type="WBParaSite" id="SBAD_0000687301-mRNA-1"/>
    </source>
</evidence>
<accession>A0A183ISL8</accession>
<evidence type="ECO:0000313" key="3">
    <source>
        <dbReference type="Proteomes" id="UP000270296"/>
    </source>
</evidence>
<keyword evidence="3" id="KW-1185">Reference proteome</keyword>
<keyword evidence="1" id="KW-0472">Membrane</keyword>
<protein>
    <submittedName>
        <fullName evidence="4">Secreted protein</fullName>
    </submittedName>
</protein>
<name>A0A183ISL8_9BILA</name>
<dbReference type="AlphaFoldDB" id="A0A183ISL8"/>
<sequence>MTAVCLVVNITSPAGLGDDDEERGARDGFWCKSYSQDLTRLRAQSSLAAIRPPSHLSIVTALFMWTITIIGQIVRSFVRSFDRSTPPTLLTAICLSVHPFIRFSQYPSDETYAATSYDLVSPRSSSSSSFCRLHANARRSRSYCTAHDPRHTTS</sequence>
<organism evidence="4">
    <name type="scientific">Soboliphyme baturini</name>
    <dbReference type="NCBI Taxonomy" id="241478"/>
    <lineage>
        <taxon>Eukaryota</taxon>
        <taxon>Metazoa</taxon>
        <taxon>Ecdysozoa</taxon>
        <taxon>Nematoda</taxon>
        <taxon>Enoplea</taxon>
        <taxon>Dorylaimia</taxon>
        <taxon>Dioctophymatida</taxon>
        <taxon>Dioctophymatoidea</taxon>
        <taxon>Soboliphymatidae</taxon>
        <taxon>Soboliphyme</taxon>
    </lineage>
</organism>
<dbReference type="EMBL" id="UZAM01009900">
    <property type="protein sequence ID" value="VDP10419.1"/>
    <property type="molecule type" value="Genomic_DNA"/>
</dbReference>
<keyword evidence="1" id="KW-1133">Transmembrane helix</keyword>
<feature type="transmembrane region" description="Helical" evidence="1">
    <location>
        <begin position="55"/>
        <end position="74"/>
    </location>
</feature>
<reference evidence="4" key="1">
    <citation type="submission" date="2016-06" db="UniProtKB">
        <authorList>
            <consortium name="WormBaseParasite"/>
        </authorList>
    </citation>
    <scope>IDENTIFICATION</scope>
</reference>
<dbReference type="Proteomes" id="UP000270296">
    <property type="component" value="Unassembled WGS sequence"/>
</dbReference>
<proteinExistence type="predicted"/>
<dbReference type="WBParaSite" id="SBAD_0000687301-mRNA-1">
    <property type="protein sequence ID" value="SBAD_0000687301-mRNA-1"/>
    <property type="gene ID" value="SBAD_0000687301"/>
</dbReference>
<evidence type="ECO:0000313" key="2">
    <source>
        <dbReference type="EMBL" id="VDP10419.1"/>
    </source>
</evidence>
<gene>
    <name evidence="2" type="ORF">SBAD_LOCUS6615</name>
</gene>
<keyword evidence="1" id="KW-0812">Transmembrane</keyword>
<reference evidence="2 3" key="2">
    <citation type="submission" date="2018-11" db="EMBL/GenBank/DDBJ databases">
        <authorList>
            <consortium name="Pathogen Informatics"/>
        </authorList>
    </citation>
    <scope>NUCLEOTIDE SEQUENCE [LARGE SCALE GENOMIC DNA]</scope>
</reference>
<evidence type="ECO:0000256" key="1">
    <source>
        <dbReference type="SAM" id="Phobius"/>
    </source>
</evidence>